<feature type="domain" description="SprT-like" evidence="4">
    <location>
        <begin position="377"/>
        <end position="550"/>
    </location>
</feature>
<gene>
    <name evidence="5" type="ORF">ACET3X_000684</name>
</gene>
<feature type="compositionally biased region" description="Low complexity" evidence="2">
    <location>
        <begin position="199"/>
        <end position="213"/>
    </location>
</feature>
<dbReference type="GeneID" id="96081006"/>
<organism evidence="5 6">
    <name type="scientific">Alternaria dauci</name>
    <dbReference type="NCBI Taxonomy" id="48095"/>
    <lineage>
        <taxon>Eukaryota</taxon>
        <taxon>Fungi</taxon>
        <taxon>Dikarya</taxon>
        <taxon>Ascomycota</taxon>
        <taxon>Pezizomycotina</taxon>
        <taxon>Dothideomycetes</taxon>
        <taxon>Pleosporomycetidae</taxon>
        <taxon>Pleosporales</taxon>
        <taxon>Pleosporineae</taxon>
        <taxon>Pleosporaceae</taxon>
        <taxon>Alternaria</taxon>
        <taxon>Alternaria sect. Porri</taxon>
    </lineage>
</organism>
<evidence type="ECO:0008006" key="7">
    <source>
        <dbReference type="Google" id="ProtNLM"/>
    </source>
</evidence>
<dbReference type="SMART" id="SM00731">
    <property type="entry name" value="SprT"/>
    <property type="match status" value="1"/>
</dbReference>
<dbReference type="SUPFAM" id="SSF53098">
    <property type="entry name" value="Ribonuclease H-like"/>
    <property type="match status" value="1"/>
</dbReference>
<feature type="region of interest" description="Disordered" evidence="2">
    <location>
        <begin position="910"/>
        <end position="939"/>
    </location>
</feature>
<reference evidence="5 6" key="1">
    <citation type="submission" date="2024-09" db="EMBL/GenBank/DDBJ databases">
        <title>T2T genomes of carrot and Alternaria dauci and their utility for understanding host-pathogen interaction during carrot leaf blight disease.</title>
        <authorList>
            <person name="Liu W."/>
            <person name="Xu S."/>
            <person name="Ou C."/>
            <person name="Liu X."/>
            <person name="Zhuang F."/>
            <person name="Deng X.W."/>
        </authorList>
    </citation>
    <scope>NUCLEOTIDE SEQUENCE [LARGE SCALE GENOMIC DNA]</scope>
    <source>
        <strain evidence="5 6">A2016</strain>
    </source>
</reference>
<proteinExistence type="predicted"/>
<feature type="region of interest" description="Disordered" evidence="2">
    <location>
        <begin position="650"/>
        <end position="669"/>
    </location>
</feature>
<feature type="coiled-coil region" evidence="1">
    <location>
        <begin position="881"/>
        <end position="908"/>
    </location>
</feature>
<feature type="domain" description="Exonuclease" evidence="3">
    <location>
        <begin position="759"/>
        <end position="989"/>
    </location>
</feature>
<dbReference type="Gene3D" id="3.30.420.10">
    <property type="entry name" value="Ribonuclease H-like superfamily/Ribonuclease H"/>
    <property type="match status" value="1"/>
</dbReference>
<dbReference type="InterPro" id="IPR006640">
    <property type="entry name" value="SprT-like_domain"/>
</dbReference>
<dbReference type="PANTHER" id="PTHR23099:SF0">
    <property type="entry name" value="GERM CELL NUCLEAR ACIDIC PROTEIN"/>
    <property type="match status" value="1"/>
</dbReference>
<dbReference type="InterPro" id="IPR036397">
    <property type="entry name" value="RNaseH_sf"/>
</dbReference>
<feature type="compositionally biased region" description="Polar residues" evidence="2">
    <location>
        <begin position="167"/>
        <end position="183"/>
    </location>
</feature>
<dbReference type="RefSeq" id="XP_069310926.1">
    <property type="nucleotide sequence ID" value="XM_069448006.1"/>
</dbReference>
<dbReference type="InterPro" id="IPR013520">
    <property type="entry name" value="Ribonucl_H"/>
</dbReference>
<feature type="compositionally biased region" description="Basic and acidic residues" evidence="2">
    <location>
        <begin position="334"/>
        <end position="348"/>
    </location>
</feature>
<comment type="caution">
    <text evidence="5">The sequence shown here is derived from an EMBL/GenBank/DDBJ whole genome shotgun (WGS) entry which is preliminary data.</text>
</comment>
<evidence type="ECO:0000256" key="2">
    <source>
        <dbReference type="SAM" id="MobiDB-lite"/>
    </source>
</evidence>
<evidence type="ECO:0000313" key="5">
    <source>
        <dbReference type="EMBL" id="KAL1800342.1"/>
    </source>
</evidence>
<dbReference type="InterPro" id="IPR035240">
    <property type="entry name" value="SprT_Zn_ribbon"/>
</dbReference>
<feature type="compositionally biased region" description="Basic and acidic residues" evidence="2">
    <location>
        <begin position="657"/>
        <end position="669"/>
    </location>
</feature>
<dbReference type="Pfam" id="PF17283">
    <property type="entry name" value="Zn_ribbon_SprT"/>
    <property type="match status" value="1"/>
</dbReference>
<feature type="compositionally biased region" description="Pro residues" evidence="2">
    <location>
        <begin position="234"/>
        <end position="248"/>
    </location>
</feature>
<evidence type="ECO:0000313" key="6">
    <source>
        <dbReference type="Proteomes" id="UP001578633"/>
    </source>
</evidence>
<feature type="compositionally biased region" description="Polar residues" evidence="2">
    <location>
        <begin position="916"/>
        <end position="930"/>
    </location>
</feature>
<sequence length="996" mass="111646">MDVGKRKGLLYAKSLARSVVNKKAQKGRINVVGEQEAQEAAQRSHNRGQEGREEAPEDKAEEEEETSLWCGDEEAATQEEAAEPVADISEDDEDDEPVVKSRNNQRQPRTQRVVPDSEEDESELSEPQPLKQSQQPIFKIPDLKPMQRSPQPTELTSMRPPHRKGHSTISNWAQEVVDLTNSPEAPASFVVPERTHVRSSSFAASSRPTSSASNGPLAILTYSPTPTKQRSPRKAPPISRPATPPLAPLSPTKLVSPSKRKPVIPRAADIDGRPSLDAFWNPAAVNDWTDRHSPAKTLVSPKKQKWREDIVKMMEGVALEDSSDEGYASPIESPQKKPTDRKPTKEKMPGTQPASSVKQIREQRKAFAERKHAIAEAFLVELDATISSGRIHELSKPTGGIKLVWSKTLKTTAGRANWRREQIRIRTGPLPTDTRVEIRHHCSIELAEKVIDDEERLYNVLAHEFCHLTTFMISEVRNNPHGAEFKSWGRKATVAFANKGVEVTTKHSYQIDYKYVWECVSCGYEFKRHSKSVDPARHSCGKCKGKLAQTKPTPRVGAGATVGKDGKREKSEYQVFVKANFARVKKELETKGKDAQMGKVMEAVAKEYRERKCTSGGKGADIIDLETALDEIHQKRRCSKCNQTIQQLTKGLKKAPHGHDDHTTSEDMYPRTRPKMLIHYEDGELDVQPASVTCRYHSAVVDRATKRWMCCGEPASKATPCNEYSMHQMRRYRPGELDRLYQFQKTPRYDPDRDMSIRYAVAIDCEMGTARNGDSELIRLSAIDYLTGEVLINNLVKPDQAMLHLNTQWSGVTWDQMNEAVRMKTTLKGKSGARKLLWKFVGQDTVLVGHSVHNDLKALGWIHTRVVDSYVVEHKIIQEKKAIEARENEENEAAAKNVEERLLELTGLAAGHDSPLKTNNQVVGDSTTATEAVPKKKKKKGTGDLALKTMLKKYLATDIQTKGKKGHDSLEDATAARDLVHWMVIRIMQEKDGGMV</sequence>
<evidence type="ECO:0000259" key="4">
    <source>
        <dbReference type="SMART" id="SM00731"/>
    </source>
</evidence>
<protein>
    <recommendedName>
        <fullName evidence="7">Exonuclease domain-containing protein</fullName>
    </recommendedName>
</protein>
<evidence type="ECO:0000259" key="3">
    <source>
        <dbReference type="SMART" id="SM00479"/>
    </source>
</evidence>
<dbReference type="EMBL" id="JBHGVX010000001">
    <property type="protein sequence ID" value="KAL1800342.1"/>
    <property type="molecule type" value="Genomic_DNA"/>
</dbReference>
<name>A0ABR3UVM2_9PLEO</name>
<dbReference type="PANTHER" id="PTHR23099">
    <property type="entry name" value="TRANSCRIPTIONAL REGULATOR"/>
    <property type="match status" value="1"/>
</dbReference>
<keyword evidence="1" id="KW-0175">Coiled coil</keyword>
<feature type="compositionally biased region" description="Basic and acidic residues" evidence="2">
    <location>
        <begin position="47"/>
        <end position="58"/>
    </location>
</feature>
<dbReference type="CDD" id="cd06137">
    <property type="entry name" value="DEDDh_RNase"/>
    <property type="match status" value="1"/>
</dbReference>
<feature type="compositionally biased region" description="Acidic residues" evidence="2">
    <location>
        <begin position="59"/>
        <end position="96"/>
    </location>
</feature>
<dbReference type="SMART" id="SM00479">
    <property type="entry name" value="EXOIII"/>
    <property type="match status" value="1"/>
</dbReference>
<accession>A0ABR3UVM2</accession>
<dbReference type="InterPro" id="IPR012337">
    <property type="entry name" value="RNaseH-like_sf"/>
</dbReference>
<dbReference type="Pfam" id="PF10263">
    <property type="entry name" value="SprT-like"/>
    <property type="match status" value="1"/>
</dbReference>
<evidence type="ECO:0000256" key="1">
    <source>
        <dbReference type="SAM" id="Coils"/>
    </source>
</evidence>
<feature type="region of interest" description="Disordered" evidence="2">
    <location>
        <begin position="23"/>
        <end position="276"/>
    </location>
</feature>
<feature type="compositionally biased region" description="Polar residues" evidence="2">
    <location>
        <begin position="101"/>
        <end position="110"/>
    </location>
</feature>
<feature type="region of interest" description="Disordered" evidence="2">
    <location>
        <begin position="321"/>
        <end position="359"/>
    </location>
</feature>
<keyword evidence="6" id="KW-1185">Reference proteome</keyword>
<dbReference type="Proteomes" id="UP001578633">
    <property type="component" value="Chromosome 1"/>
</dbReference>